<dbReference type="AlphaFoldDB" id="G3H781"/>
<evidence type="ECO:0000313" key="1">
    <source>
        <dbReference type="EMBL" id="EGV98372.1"/>
    </source>
</evidence>
<proteinExistence type="predicted"/>
<organism evidence="1 2">
    <name type="scientific">Cricetulus griseus</name>
    <name type="common">Chinese hamster</name>
    <name type="synonym">Cricetulus barabensis griseus</name>
    <dbReference type="NCBI Taxonomy" id="10029"/>
    <lineage>
        <taxon>Eukaryota</taxon>
        <taxon>Metazoa</taxon>
        <taxon>Chordata</taxon>
        <taxon>Craniata</taxon>
        <taxon>Vertebrata</taxon>
        <taxon>Euteleostomi</taxon>
        <taxon>Mammalia</taxon>
        <taxon>Eutheria</taxon>
        <taxon>Euarchontoglires</taxon>
        <taxon>Glires</taxon>
        <taxon>Rodentia</taxon>
        <taxon>Myomorpha</taxon>
        <taxon>Muroidea</taxon>
        <taxon>Cricetidae</taxon>
        <taxon>Cricetinae</taxon>
        <taxon>Cricetulus</taxon>
    </lineage>
</organism>
<gene>
    <name evidence="1" type="ORF">I79_006208</name>
</gene>
<protein>
    <submittedName>
        <fullName evidence="1">Uncharacterized protein</fullName>
    </submittedName>
</protein>
<sequence length="83" mass="9368">MQTNKTTCGFYFRAIIKFCKHLRHQVAQEAVYGHTMEDPIVTPPTGILDTPTSRCLPAECPVKTEMKLLPFTDAVDAKQLFLL</sequence>
<dbReference type="InParanoid" id="G3H781"/>
<evidence type="ECO:0000313" key="2">
    <source>
        <dbReference type="Proteomes" id="UP000001075"/>
    </source>
</evidence>
<dbReference type="Proteomes" id="UP000001075">
    <property type="component" value="Unassembled WGS sequence"/>
</dbReference>
<reference evidence="2" key="1">
    <citation type="journal article" date="2011" name="Nat. Biotechnol.">
        <title>The genomic sequence of the Chinese hamster ovary (CHO)-K1 cell line.</title>
        <authorList>
            <person name="Xu X."/>
            <person name="Nagarajan H."/>
            <person name="Lewis N.E."/>
            <person name="Pan S."/>
            <person name="Cai Z."/>
            <person name="Liu X."/>
            <person name="Chen W."/>
            <person name="Xie M."/>
            <person name="Wang W."/>
            <person name="Hammond S."/>
            <person name="Andersen M.R."/>
            <person name="Neff N."/>
            <person name="Passarelli B."/>
            <person name="Koh W."/>
            <person name="Fan H.C."/>
            <person name="Wang J."/>
            <person name="Gui Y."/>
            <person name="Lee K.H."/>
            <person name="Betenbaugh M.J."/>
            <person name="Quake S.R."/>
            <person name="Famili I."/>
            <person name="Palsson B.O."/>
            <person name="Wang J."/>
        </authorList>
    </citation>
    <scope>NUCLEOTIDE SEQUENCE [LARGE SCALE GENOMIC DNA]</scope>
    <source>
        <strain evidence="2">CHO K1 cell line</strain>
    </source>
</reference>
<name>G3H781_CRIGR</name>
<accession>G3H781</accession>
<dbReference type="EMBL" id="JH000189">
    <property type="protein sequence ID" value="EGV98372.1"/>
    <property type="molecule type" value="Genomic_DNA"/>
</dbReference>